<dbReference type="GO" id="GO:0016747">
    <property type="term" value="F:acyltransferase activity, transferring groups other than amino-acyl groups"/>
    <property type="evidence" value="ECO:0007669"/>
    <property type="project" value="InterPro"/>
</dbReference>
<name>A0A051UHX7_9MYCO</name>
<dbReference type="HOGENOM" id="CLU_005679_0_1_11"/>
<dbReference type="GO" id="GO:0016020">
    <property type="term" value="C:membrane"/>
    <property type="evidence" value="ECO:0007669"/>
    <property type="project" value="TreeGrafter"/>
</dbReference>
<evidence type="ECO:0000313" key="5">
    <source>
        <dbReference type="Proteomes" id="UP000025947"/>
    </source>
</evidence>
<dbReference type="PATRIC" id="fig|1324261.3.peg.1238"/>
<feature type="transmembrane region" description="Helical" evidence="2">
    <location>
        <begin position="152"/>
        <end position="173"/>
    </location>
</feature>
<evidence type="ECO:0000256" key="1">
    <source>
        <dbReference type="SAM" id="MobiDB-lite"/>
    </source>
</evidence>
<proteinExistence type="predicted"/>
<feature type="transmembrane region" description="Helical" evidence="2">
    <location>
        <begin position="212"/>
        <end position="234"/>
    </location>
</feature>
<feature type="transmembrane region" description="Helical" evidence="2">
    <location>
        <begin position="318"/>
        <end position="340"/>
    </location>
</feature>
<keyword evidence="5" id="KW-1185">Reference proteome</keyword>
<keyword evidence="2" id="KW-0812">Transmembrane</keyword>
<evidence type="ECO:0000259" key="3">
    <source>
        <dbReference type="Pfam" id="PF01757"/>
    </source>
</evidence>
<dbReference type="AlphaFoldDB" id="A0A051UHX7"/>
<protein>
    <recommendedName>
        <fullName evidence="3">Acyltransferase 3 domain-containing protein</fullName>
    </recommendedName>
</protein>
<dbReference type="RefSeq" id="WP_044483975.1">
    <property type="nucleotide sequence ID" value="NZ_KK328284.1"/>
</dbReference>
<keyword evidence="2" id="KW-0472">Membrane</keyword>
<dbReference type="GO" id="GO:0000271">
    <property type="term" value="P:polysaccharide biosynthetic process"/>
    <property type="evidence" value="ECO:0007669"/>
    <property type="project" value="TreeGrafter"/>
</dbReference>
<organism evidence="4 5">
    <name type="scientific">Mycobacterium [tuberculosis] TKK-01-0051</name>
    <dbReference type="NCBI Taxonomy" id="1324261"/>
    <lineage>
        <taxon>Bacteria</taxon>
        <taxon>Bacillati</taxon>
        <taxon>Actinomycetota</taxon>
        <taxon>Actinomycetes</taxon>
        <taxon>Mycobacteriales</taxon>
        <taxon>Mycobacteriaceae</taxon>
        <taxon>Mycobacterium</taxon>
        <taxon>Mycobacterium avium complex (MAC)</taxon>
    </lineage>
</organism>
<feature type="transmembrane region" description="Helical" evidence="2">
    <location>
        <begin position="295"/>
        <end position="312"/>
    </location>
</feature>
<feature type="transmembrane region" description="Helical" evidence="2">
    <location>
        <begin position="84"/>
        <end position="106"/>
    </location>
</feature>
<feature type="transmembrane region" description="Helical" evidence="2">
    <location>
        <begin position="265"/>
        <end position="283"/>
    </location>
</feature>
<dbReference type="PANTHER" id="PTHR23028">
    <property type="entry name" value="ACETYLTRANSFERASE"/>
    <property type="match status" value="1"/>
</dbReference>
<dbReference type="InterPro" id="IPR050879">
    <property type="entry name" value="Acyltransferase_3"/>
</dbReference>
<dbReference type="Proteomes" id="UP000025947">
    <property type="component" value="Unassembled WGS sequence"/>
</dbReference>
<dbReference type="Pfam" id="PF01757">
    <property type="entry name" value="Acyl_transf_3"/>
    <property type="match status" value="1"/>
</dbReference>
<feature type="transmembrane region" description="Helical" evidence="2">
    <location>
        <begin position="43"/>
        <end position="63"/>
    </location>
</feature>
<evidence type="ECO:0000256" key="2">
    <source>
        <dbReference type="SAM" id="Phobius"/>
    </source>
</evidence>
<dbReference type="EMBL" id="JLXW01000002">
    <property type="protein sequence ID" value="KBZ68670.1"/>
    <property type="molecule type" value="Genomic_DNA"/>
</dbReference>
<comment type="caution">
    <text evidence="4">The sequence shown here is derived from an EMBL/GenBank/DDBJ whole genome shotgun (WGS) entry which is preliminary data.</text>
</comment>
<evidence type="ECO:0000313" key="4">
    <source>
        <dbReference type="EMBL" id="KBZ68670.1"/>
    </source>
</evidence>
<feature type="region of interest" description="Disordered" evidence="1">
    <location>
        <begin position="352"/>
        <end position="397"/>
    </location>
</feature>
<dbReference type="PANTHER" id="PTHR23028:SF53">
    <property type="entry name" value="ACYL_TRANSF_3 DOMAIN-CONTAINING PROTEIN"/>
    <property type="match status" value="1"/>
</dbReference>
<feature type="transmembrane region" description="Helical" evidence="2">
    <location>
        <begin position="180"/>
        <end position="200"/>
    </location>
</feature>
<feature type="transmembrane region" description="Helical" evidence="2">
    <location>
        <begin position="12"/>
        <end position="31"/>
    </location>
</feature>
<keyword evidence="2" id="KW-1133">Transmembrane helix</keyword>
<feature type="transmembrane region" description="Helical" evidence="2">
    <location>
        <begin position="241"/>
        <end position="259"/>
    </location>
</feature>
<gene>
    <name evidence="4" type="ORF">K875_01226</name>
</gene>
<dbReference type="InterPro" id="IPR002656">
    <property type="entry name" value="Acyl_transf_3_dom"/>
</dbReference>
<accession>A0A051UHX7</accession>
<reference evidence="4 5" key="1">
    <citation type="submission" date="2014-04" db="EMBL/GenBank/DDBJ databases">
        <title>The Genome Sequence of Mycobacterium tuberculosis TKK-01-0051.</title>
        <authorList>
            <consortium name="The Broad Institute Genomics Platform"/>
            <consortium name="The Broad Institute Genome Sequencing Center for Infectious Disease"/>
            <person name="Earl A.M."/>
            <person name="Cohen K."/>
            <person name="Pym A."/>
            <person name="Bishai W."/>
            <person name="Maharaj K."/>
            <person name="Desjardins C."/>
            <person name="Abeel T."/>
            <person name="Young S."/>
            <person name="Zeng Q."/>
            <person name="Gargeya S."/>
            <person name="Abouelleil A."/>
            <person name="Alvarado L."/>
            <person name="Chapman S.B."/>
            <person name="Gainer-Dewar J."/>
            <person name="Goldberg J."/>
            <person name="Griggs A."/>
            <person name="Gujja S."/>
            <person name="Hansen M."/>
            <person name="Howarth C."/>
            <person name="Imamovic A."/>
            <person name="Larimer J."/>
            <person name="Murphy C."/>
            <person name="Naylor J."/>
            <person name="Pearson M."/>
            <person name="Poon T.W."/>
            <person name="Priest M."/>
            <person name="Roberts A."/>
            <person name="Saif S."/>
            <person name="Shea T."/>
            <person name="Sykes S."/>
            <person name="Wortman J."/>
            <person name="Nusbaum C."/>
            <person name="Birren B."/>
        </authorList>
    </citation>
    <scope>NUCLEOTIDE SEQUENCE [LARGE SCALE GENOMIC DNA]</scope>
    <source>
        <strain evidence="4 5">TKK-01-0051</strain>
    </source>
</reference>
<feature type="domain" description="Acyltransferase 3" evidence="3">
    <location>
        <begin position="13"/>
        <end position="334"/>
    </location>
</feature>
<sequence length="397" mass="43130">MKLGQVFDPRSNALNAWRLALAAEVIFWHTYPVHGHLPSLRAVLQLLLSVGVDGFFAISGFLITASWLSNPKLRAYLAARALRILPGFYVCMIVTAFVFAPLSVAIQGGSPTKLLFSFAPFEYVLKNIAVLWLKPDVGGTPFDIPNAGIWNASLWSLFWEVMCYLVVAAIGVAGLANRRWVSPVILVAAAIGASMMPPVTFPEVFNKPTGNVGIVIVFLACRAAIMFAAGALLYQWRDVIPARWSLVAVSVVIVLVAGQLPDYRVVAAVPLAYAVIVSGSLLHNKRLRLRTDLSYGMYIYAYPTQQLLAVLGLLSLNPIVFCLTVALATLPLAAASWFLVEKPARSLKARLKQRSADSREQAAMAIPPESPVPPTHDRDDVKTQDAALPAKNREAAT</sequence>